<organism evidence="3 4">
    <name type="scientific">Nocardioides yefusunii</name>
    <dbReference type="NCBI Taxonomy" id="2500546"/>
    <lineage>
        <taxon>Bacteria</taxon>
        <taxon>Bacillati</taxon>
        <taxon>Actinomycetota</taxon>
        <taxon>Actinomycetes</taxon>
        <taxon>Propionibacteriales</taxon>
        <taxon>Nocardioidaceae</taxon>
        <taxon>Nocardioides</taxon>
    </lineage>
</organism>
<dbReference type="Pfam" id="PF16640">
    <property type="entry name" value="Big_3_5"/>
    <property type="match status" value="1"/>
</dbReference>
<reference evidence="4" key="1">
    <citation type="journal article" date="2019" name="Int. J. Syst. Evol. Microbiol.">
        <title>The Global Catalogue of Microorganisms (GCM) 10K type strain sequencing project: providing services to taxonomists for standard genome sequencing and annotation.</title>
        <authorList>
            <consortium name="The Broad Institute Genomics Platform"/>
            <consortium name="The Broad Institute Genome Sequencing Center for Infectious Disease"/>
            <person name="Wu L."/>
            <person name="Ma J."/>
        </authorList>
    </citation>
    <scope>NUCLEOTIDE SEQUENCE [LARGE SCALE GENOMIC DNA]</scope>
    <source>
        <strain evidence="4">DFY28</strain>
    </source>
</reference>
<evidence type="ECO:0000313" key="3">
    <source>
        <dbReference type="EMBL" id="MFC6154412.1"/>
    </source>
</evidence>
<feature type="chain" id="PRO_5045378502" evidence="1">
    <location>
        <begin position="30"/>
        <end position="550"/>
    </location>
</feature>
<feature type="signal peptide" evidence="1">
    <location>
        <begin position="1"/>
        <end position="29"/>
    </location>
</feature>
<dbReference type="Gene3D" id="2.60.40.10">
    <property type="entry name" value="Immunoglobulins"/>
    <property type="match status" value="1"/>
</dbReference>
<dbReference type="EMBL" id="JBHSQI010000006">
    <property type="protein sequence ID" value="MFC6154412.1"/>
    <property type="molecule type" value="Genomic_DNA"/>
</dbReference>
<evidence type="ECO:0000259" key="2">
    <source>
        <dbReference type="Pfam" id="PF16640"/>
    </source>
</evidence>
<keyword evidence="1" id="KW-0732">Signal</keyword>
<proteinExistence type="predicted"/>
<dbReference type="RefSeq" id="WP_128219798.1">
    <property type="nucleotide sequence ID" value="NZ_CP034929.1"/>
</dbReference>
<keyword evidence="4" id="KW-1185">Reference proteome</keyword>
<comment type="caution">
    <text evidence="3">The sequence shown here is derived from an EMBL/GenBank/DDBJ whole genome shotgun (WGS) entry which is preliminary data.</text>
</comment>
<gene>
    <name evidence="3" type="ORF">ACFPWU_12155</name>
</gene>
<accession>A0ABW1QZY5</accession>
<evidence type="ECO:0000256" key="1">
    <source>
        <dbReference type="SAM" id="SignalP"/>
    </source>
</evidence>
<dbReference type="Proteomes" id="UP001596098">
    <property type="component" value="Unassembled WGS sequence"/>
</dbReference>
<dbReference type="InterPro" id="IPR013783">
    <property type="entry name" value="Ig-like_fold"/>
</dbReference>
<sequence length="550" mass="55899">MKTTTSTLRRGIAAAVTSALVVGTGAVLAAPANADAVVTDDLRWGLSTMAYGHLGTKTATGGASVDNAAKQLVFPVVAAEVAPDGDRIIQFGGAVNAGFGFGGSMLYSIDIVRPRLVVEADGDGRLEATVGSTGTRTDPTFAMPAKRVVVAEFSDAVVDENGSITATPDFEGVLPHGSAEAIALGVSAPATDTKPALPNEGASFHPEFLGALHADLRGSFYKSGATSDANKAPAEIQASVSAFAPVSKPTVTASVDSVDDDFTTIKIQGTNVDPGNAGIYASLVEAGGRIDWKMDTETGTASTIHTIYLTTAAFVGKNVTGFVTVPTSKIDPSKKYEILTAPAHGKVSPLQEGRTPAFAVSFATKTGLSANVKTPRAVTLTAKVTPGVAGKVSFKTGGKVVGSAAVKGGVATLKLTGLTPGKKTYTASFAPAAGSRFTASAAGNITATVVKATPKTTLKVTKKATIKKAGKVKVSVASGSLKATGKVKVSIKAPNKKKAVVKKASLKKGTVTVALPKAGKKGTYKVTVTYAGDKNLKAAKKVTKTYKVKK</sequence>
<name>A0ABW1QZY5_9ACTN</name>
<feature type="domain" description="Bacterial Ig-like" evidence="2">
    <location>
        <begin position="370"/>
        <end position="449"/>
    </location>
</feature>
<dbReference type="InterPro" id="IPR032109">
    <property type="entry name" value="Big_3_5"/>
</dbReference>
<protein>
    <submittedName>
        <fullName evidence="3">Ig-like domain repeat protein</fullName>
    </submittedName>
</protein>
<evidence type="ECO:0000313" key="4">
    <source>
        <dbReference type="Proteomes" id="UP001596098"/>
    </source>
</evidence>